<dbReference type="InterPro" id="IPR012334">
    <property type="entry name" value="Pectin_lyas_fold"/>
</dbReference>
<proteinExistence type="predicted"/>
<feature type="domain" description="Rhamnogalacturonase A/B/Epimerase-like pectate lyase" evidence="2">
    <location>
        <begin position="91"/>
        <end position="164"/>
    </location>
</feature>
<evidence type="ECO:0000259" key="2">
    <source>
        <dbReference type="Pfam" id="PF12708"/>
    </source>
</evidence>
<gene>
    <name evidence="3" type="ORF">THAOC_31994</name>
</gene>
<protein>
    <recommendedName>
        <fullName evidence="2">Rhamnogalacturonase A/B/Epimerase-like pectate lyase domain-containing protein</fullName>
    </recommendedName>
</protein>
<dbReference type="Gene3D" id="2.160.20.10">
    <property type="entry name" value="Single-stranded right-handed beta-helix, Pectin lyase-like"/>
    <property type="match status" value="1"/>
</dbReference>
<dbReference type="OrthoDB" id="10683702at2759"/>
<sequence>MAMTSTSRLALGALALVFASVTLDRHLRSSTDHGHDVGLLLEQLEELRTKHEDLHERVLSVTDVDASRRPSRKRRRQQTTSNCTGGFTYAASFGVVGDSLTDDHAALTAALTSAAAVTHGISGDDEGGGGGVVVLPAGTFRINEPLIIPAGVTLQGQGYGSSPLAIQFDAGGSVIAYCGSDHAVKFRGSSASLRDLAVYDIAGRDGTDCPAGTVAAGGILVDAVATTVESLTVSNVFLYFFLGGPAVSLVARNNAGIAFGNYQNVRVRHAKTGIYLKAEEGSFVNSNSFFAGGMTDIIPKFVEPPDTTHSHVYVTGPKTNIKLHDVRLEATRKDLSRPIVIVDDSSYGNVMNGILGHTHVQANMNRNPGIDLMSQKSVGLDPAPVNLYWNSAFKGWVPASRTLPGWSLVGSNANLDVVADPSQALFPDHNILAVDYLNYGGAFKLMADHFSPAKAEAHDMVTFGVYARSSVAGSIVAAMRYESGSIISSASHSGGGDWEFIGMSALYSKSSPYHYFSIMGDVELAAPTLTFGGAPASPGASLMSSSGARMSGTLVMGLSTYYPPDSNYWVLPKGEGNTFMIDCQGNPGIMLVRLNHRTADRFPRGAIITLVFKEAGTRVKDNAYISLKGDADFVSVPNSSLTLMANGDPTWIEISRNN</sequence>
<dbReference type="EMBL" id="AGNL01045060">
    <property type="protein sequence ID" value="EJK49159.1"/>
    <property type="molecule type" value="Genomic_DNA"/>
</dbReference>
<dbReference type="Pfam" id="PF12708">
    <property type="entry name" value="Pect-lyase_RHGA_epim"/>
    <property type="match status" value="1"/>
</dbReference>
<dbReference type="SUPFAM" id="SSF51126">
    <property type="entry name" value="Pectin lyase-like"/>
    <property type="match status" value="1"/>
</dbReference>
<keyword evidence="1" id="KW-0732">Signal</keyword>
<evidence type="ECO:0000256" key="1">
    <source>
        <dbReference type="SAM" id="SignalP"/>
    </source>
</evidence>
<dbReference type="AlphaFoldDB" id="K0RAA2"/>
<keyword evidence="4" id="KW-1185">Reference proteome</keyword>
<feature type="chain" id="PRO_5003836818" description="Rhamnogalacturonase A/B/Epimerase-like pectate lyase domain-containing protein" evidence="1">
    <location>
        <begin position="20"/>
        <end position="658"/>
    </location>
</feature>
<dbReference type="InterPro" id="IPR011050">
    <property type="entry name" value="Pectin_lyase_fold/virulence"/>
</dbReference>
<name>K0RAA2_THAOC</name>
<dbReference type="Proteomes" id="UP000266841">
    <property type="component" value="Unassembled WGS sequence"/>
</dbReference>
<accession>K0RAA2</accession>
<organism evidence="3 4">
    <name type="scientific">Thalassiosira oceanica</name>
    <name type="common">Marine diatom</name>
    <dbReference type="NCBI Taxonomy" id="159749"/>
    <lineage>
        <taxon>Eukaryota</taxon>
        <taxon>Sar</taxon>
        <taxon>Stramenopiles</taxon>
        <taxon>Ochrophyta</taxon>
        <taxon>Bacillariophyta</taxon>
        <taxon>Coscinodiscophyceae</taxon>
        <taxon>Thalassiosirophycidae</taxon>
        <taxon>Thalassiosirales</taxon>
        <taxon>Thalassiosiraceae</taxon>
        <taxon>Thalassiosira</taxon>
    </lineage>
</organism>
<dbReference type="InterPro" id="IPR024535">
    <property type="entry name" value="RHGA/B-epi-like_pectate_lyase"/>
</dbReference>
<reference evidence="3 4" key="1">
    <citation type="journal article" date="2012" name="Genome Biol.">
        <title>Genome and low-iron response of an oceanic diatom adapted to chronic iron limitation.</title>
        <authorList>
            <person name="Lommer M."/>
            <person name="Specht M."/>
            <person name="Roy A.S."/>
            <person name="Kraemer L."/>
            <person name="Andreson R."/>
            <person name="Gutowska M.A."/>
            <person name="Wolf J."/>
            <person name="Bergner S.V."/>
            <person name="Schilhabel M.B."/>
            <person name="Klostermeier U.C."/>
            <person name="Beiko R.G."/>
            <person name="Rosenstiel P."/>
            <person name="Hippler M."/>
            <person name="Laroche J."/>
        </authorList>
    </citation>
    <scope>NUCLEOTIDE SEQUENCE [LARGE SCALE GENOMIC DNA]</scope>
    <source>
        <strain evidence="3 4">CCMP1005</strain>
    </source>
</reference>
<evidence type="ECO:0000313" key="3">
    <source>
        <dbReference type="EMBL" id="EJK49159.1"/>
    </source>
</evidence>
<comment type="caution">
    <text evidence="3">The sequence shown here is derived from an EMBL/GenBank/DDBJ whole genome shotgun (WGS) entry which is preliminary data.</text>
</comment>
<feature type="signal peptide" evidence="1">
    <location>
        <begin position="1"/>
        <end position="19"/>
    </location>
</feature>
<evidence type="ECO:0000313" key="4">
    <source>
        <dbReference type="Proteomes" id="UP000266841"/>
    </source>
</evidence>